<accession>A0ABP4WMG6</accession>
<feature type="region of interest" description="Disordered" evidence="1">
    <location>
        <begin position="441"/>
        <end position="464"/>
    </location>
</feature>
<keyword evidence="3" id="KW-1185">Reference proteome</keyword>
<evidence type="ECO:0000313" key="3">
    <source>
        <dbReference type="Proteomes" id="UP001500655"/>
    </source>
</evidence>
<feature type="compositionally biased region" description="Polar residues" evidence="1">
    <location>
        <begin position="454"/>
        <end position="464"/>
    </location>
</feature>
<protein>
    <submittedName>
        <fullName evidence="2">Uncharacterized protein</fullName>
    </submittedName>
</protein>
<dbReference type="EMBL" id="BAAALS010000011">
    <property type="protein sequence ID" value="GAA1754483.1"/>
    <property type="molecule type" value="Genomic_DNA"/>
</dbReference>
<proteinExistence type="predicted"/>
<dbReference type="Proteomes" id="UP001500655">
    <property type="component" value="Unassembled WGS sequence"/>
</dbReference>
<organism evidence="2 3">
    <name type="scientific">Luedemannella helvata</name>
    <dbReference type="NCBI Taxonomy" id="349315"/>
    <lineage>
        <taxon>Bacteria</taxon>
        <taxon>Bacillati</taxon>
        <taxon>Actinomycetota</taxon>
        <taxon>Actinomycetes</taxon>
        <taxon>Micromonosporales</taxon>
        <taxon>Micromonosporaceae</taxon>
        <taxon>Luedemannella</taxon>
    </lineage>
</organism>
<gene>
    <name evidence="2" type="ORF">GCM10009681_27100</name>
</gene>
<reference evidence="3" key="1">
    <citation type="journal article" date="2019" name="Int. J. Syst. Evol. Microbiol.">
        <title>The Global Catalogue of Microorganisms (GCM) 10K type strain sequencing project: providing services to taxonomists for standard genome sequencing and annotation.</title>
        <authorList>
            <consortium name="The Broad Institute Genomics Platform"/>
            <consortium name="The Broad Institute Genome Sequencing Center for Infectious Disease"/>
            <person name="Wu L."/>
            <person name="Ma J."/>
        </authorList>
    </citation>
    <scope>NUCLEOTIDE SEQUENCE [LARGE SCALE GENOMIC DNA]</scope>
    <source>
        <strain evidence="3">JCM 13249</strain>
    </source>
</reference>
<evidence type="ECO:0000313" key="2">
    <source>
        <dbReference type="EMBL" id="GAA1754483.1"/>
    </source>
</evidence>
<comment type="caution">
    <text evidence="2">The sequence shown here is derived from an EMBL/GenBank/DDBJ whole genome shotgun (WGS) entry which is preliminary data.</text>
</comment>
<sequence>MVLILSAVIVFAIRPDWNPFPLWWANFQQGLKENRPIADPPTTWVQRTGDPADIAGVISDGDPYARSVFGSAVIVTTRGHVEARALNDGRQLWIVEASWARPAGDIVVAGRPGSNKGFNVYGPYSATPLWSDDSANAVWAYTDKIVDLTCADDVQCVVRGRNHDGRQLWAVTIPGGKPRPSGPNPTSTGLRPVSDWFDDARKGAPGPAPGVLGVPTGGTMHLVDLIGGVNLRDVTPPDKDTRMVVAASRVVYAQAEPVDDSCRYRVWVVDADTGREVWRDEGLDLNTASRPGCEQRRDPLGGHVLLNGTGGDNRPELNTLAYATNRTVWVGALGQKVLDTDGELAVVLNADQNAVDLIDLSAGNAVVTTVKVANTPDVAITPGFVILHDHRHVTVLSRAGSVLRSFTTDAKIIGYGYTGLVLAQGRVIGYIDLPVPADDAVIVPPDQGPPPSVAQPTSPVGNRK</sequence>
<evidence type="ECO:0000256" key="1">
    <source>
        <dbReference type="SAM" id="MobiDB-lite"/>
    </source>
</evidence>
<name>A0ABP4WMG6_9ACTN</name>